<feature type="non-terminal residue" evidence="2">
    <location>
        <position position="1"/>
    </location>
</feature>
<accession>A0ABS8WP50</accession>
<evidence type="ECO:0000256" key="1">
    <source>
        <dbReference type="SAM" id="Phobius"/>
    </source>
</evidence>
<feature type="transmembrane region" description="Helical" evidence="1">
    <location>
        <begin position="14"/>
        <end position="31"/>
    </location>
</feature>
<evidence type="ECO:0000313" key="3">
    <source>
        <dbReference type="Proteomes" id="UP000823775"/>
    </source>
</evidence>
<keyword evidence="1" id="KW-0472">Membrane</keyword>
<keyword evidence="1" id="KW-1133">Transmembrane helix</keyword>
<gene>
    <name evidence="2" type="ORF">HAX54_049282</name>
</gene>
<organism evidence="2 3">
    <name type="scientific">Datura stramonium</name>
    <name type="common">Jimsonweed</name>
    <name type="synonym">Common thornapple</name>
    <dbReference type="NCBI Taxonomy" id="4076"/>
    <lineage>
        <taxon>Eukaryota</taxon>
        <taxon>Viridiplantae</taxon>
        <taxon>Streptophyta</taxon>
        <taxon>Embryophyta</taxon>
        <taxon>Tracheophyta</taxon>
        <taxon>Spermatophyta</taxon>
        <taxon>Magnoliopsida</taxon>
        <taxon>eudicotyledons</taxon>
        <taxon>Gunneridae</taxon>
        <taxon>Pentapetalae</taxon>
        <taxon>asterids</taxon>
        <taxon>lamiids</taxon>
        <taxon>Solanales</taxon>
        <taxon>Solanaceae</taxon>
        <taxon>Solanoideae</taxon>
        <taxon>Datureae</taxon>
        <taxon>Datura</taxon>
    </lineage>
</organism>
<name>A0ABS8WP50_DATST</name>
<proteinExistence type="predicted"/>
<comment type="caution">
    <text evidence="2">The sequence shown here is derived from an EMBL/GenBank/DDBJ whole genome shotgun (WGS) entry which is preliminary data.</text>
</comment>
<protein>
    <submittedName>
        <fullName evidence="2">Uncharacterized protein</fullName>
    </submittedName>
</protein>
<dbReference type="Proteomes" id="UP000823775">
    <property type="component" value="Unassembled WGS sequence"/>
</dbReference>
<keyword evidence="3" id="KW-1185">Reference proteome</keyword>
<dbReference type="EMBL" id="JACEIK010008318">
    <property type="protein sequence ID" value="MCE3051265.1"/>
    <property type="molecule type" value="Genomic_DNA"/>
</dbReference>
<keyword evidence="1" id="KW-0812">Transmembrane</keyword>
<sequence>TMVHWKLEQTTEGFVVPFVVHLDLVFFSLWLKQRLVVRIYKPLISFFVSWHAGHDSGSSEYGHLGRPSFDGTTCTV</sequence>
<evidence type="ECO:0000313" key="2">
    <source>
        <dbReference type="EMBL" id="MCE3051265.1"/>
    </source>
</evidence>
<reference evidence="2 3" key="1">
    <citation type="journal article" date="2021" name="BMC Genomics">
        <title>Datura genome reveals duplications of psychoactive alkaloid biosynthetic genes and high mutation rate following tissue culture.</title>
        <authorList>
            <person name="Rajewski A."/>
            <person name="Carter-House D."/>
            <person name="Stajich J."/>
            <person name="Litt A."/>
        </authorList>
    </citation>
    <scope>NUCLEOTIDE SEQUENCE [LARGE SCALE GENOMIC DNA]</scope>
    <source>
        <strain evidence="2">AR-01</strain>
    </source>
</reference>